<feature type="region of interest" description="Disordered" evidence="1">
    <location>
        <begin position="43"/>
        <end position="63"/>
    </location>
</feature>
<dbReference type="AlphaFoldDB" id="A0A4Z2FI81"/>
<evidence type="ECO:0000256" key="1">
    <source>
        <dbReference type="SAM" id="MobiDB-lite"/>
    </source>
</evidence>
<feature type="compositionally biased region" description="Polar residues" evidence="1">
    <location>
        <begin position="43"/>
        <end position="56"/>
    </location>
</feature>
<sequence length="159" mass="17343">MDNIIVVRNALWPQLTRALNCRGTAEPREAGLYLHAAAAVQGTHSSSLRSHTNTNGLDPKRLPDSRWVTKQNRGGECRLMADSYGLHPGSQRWTDYSLPPEPGFAPADPDSSSGWLPRACTPGRGAAPCHGNNGVLMHHQHVAQRRRGGVAAWRYTAAF</sequence>
<dbReference type="EMBL" id="SRLO01001172">
    <property type="protein sequence ID" value="TNN40630.1"/>
    <property type="molecule type" value="Genomic_DNA"/>
</dbReference>
<organism evidence="2 3">
    <name type="scientific">Liparis tanakae</name>
    <name type="common">Tanaka's snailfish</name>
    <dbReference type="NCBI Taxonomy" id="230148"/>
    <lineage>
        <taxon>Eukaryota</taxon>
        <taxon>Metazoa</taxon>
        <taxon>Chordata</taxon>
        <taxon>Craniata</taxon>
        <taxon>Vertebrata</taxon>
        <taxon>Euteleostomi</taxon>
        <taxon>Actinopterygii</taxon>
        <taxon>Neopterygii</taxon>
        <taxon>Teleostei</taxon>
        <taxon>Neoteleostei</taxon>
        <taxon>Acanthomorphata</taxon>
        <taxon>Eupercaria</taxon>
        <taxon>Perciformes</taxon>
        <taxon>Cottioidei</taxon>
        <taxon>Cottales</taxon>
        <taxon>Liparidae</taxon>
        <taxon>Liparis</taxon>
    </lineage>
</organism>
<dbReference type="Proteomes" id="UP000314294">
    <property type="component" value="Unassembled WGS sequence"/>
</dbReference>
<accession>A0A4Z2FI81</accession>
<evidence type="ECO:0000313" key="2">
    <source>
        <dbReference type="EMBL" id="TNN40630.1"/>
    </source>
</evidence>
<name>A0A4Z2FI81_9TELE</name>
<proteinExistence type="predicted"/>
<reference evidence="2 3" key="1">
    <citation type="submission" date="2019-03" db="EMBL/GenBank/DDBJ databases">
        <title>First draft genome of Liparis tanakae, snailfish: a comprehensive survey of snailfish specific genes.</title>
        <authorList>
            <person name="Kim W."/>
            <person name="Song I."/>
            <person name="Jeong J.-H."/>
            <person name="Kim D."/>
            <person name="Kim S."/>
            <person name="Ryu S."/>
            <person name="Song J.Y."/>
            <person name="Lee S.K."/>
        </authorList>
    </citation>
    <scope>NUCLEOTIDE SEQUENCE [LARGE SCALE GENOMIC DNA]</scope>
    <source>
        <tissue evidence="2">Muscle</tissue>
    </source>
</reference>
<evidence type="ECO:0000313" key="3">
    <source>
        <dbReference type="Proteomes" id="UP000314294"/>
    </source>
</evidence>
<protein>
    <submittedName>
        <fullName evidence="2">Uncharacterized protein</fullName>
    </submittedName>
</protein>
<keyword evidence="3" id="KW-1185">Reference proteome</keyword>
<comment type="caution">
    <text evidence="2">The sequence shown here is derived from an EMBL/GenBank/DDBJ whole genome shotgun (WGS) entry which is preliminary data.</text>
</comment>
<gene>
    <name evidence="2" type="ORF">EYF80_049193</name>
</gene>